<evidence type="ECO:0000256" key="16">
    <source>
        <dbReference type="SAM" id="MobiDB-lite"/>
    </source>
</evidence>
<keyword evidence="10 14" id="KW-0505">Motor protein</keyword>
<dbReference type="InterPro" id="IPR027640">
    <property type="entry name" value="Kinesin-like_fam"/>
</dbReference>
<evidence type="ECO:0000256" key="9">
    <source>
        <dbReference type="ARBA" id="ARBA00023054"/>
    </source>
</evidence>
<feature type="binding site" evidence="14">
    <location>
        <begin position="366"/>
        <end position="373"/>
    </location>
    <ligand>
        <name>ATP</name>
        <dbReference type="ChEBI" id="CHEBI:30616"/>
    </ligand>
</feature>
<dbReference type="GO" id="GO:0009794">
    <property type="term" value="P:regulation of mitotic cell cycle, embryonic"/>
    <property type="evidence" value="ECO:0007669"/>
    <property type="project" value="EnsemblMetazoa"/>
</dbReference>
<dbReference type="GO" id="GO:0071539">
    <property type="term" value="P:protein localization to centrosome"/>
    <property type="evidence" value="ECO:0007669"/>
    <property type="project" value="EnsemblMetazoa"/>
</dbReference>
<keyword evidence="6" id="KW-0498">Mitosis</keyword>
<sequence length="743" mass="83230">MERVEVGLHVDIQRSDGRVHGAVISDIKRDKGVVTVEWFEKGETKGKEIEWNLLLKINPTLMGTGKPQLSQVGDHPSKNNTRRGSQILSQSQINGNDLDETILLGNNTPAHPPPARQKAATTARSVAAPPVKEPPVPVSRLKAPSQSKLEPMTKLSIPPPQSRGSRQSLITPDSPPNVNATLDGTTDENEETWLTGGKDRTQKNENRGSTVAEIERLAKQRDERRAQQDRVKKQKEMEKQIDPGNPNYQFLTMIRDYQVQIDYRPLRMTDAVADNKITVCVRKRPLNKREINKKEIEVVTVPNKDHLIVHQPQVKVDLTKYLENQKFRFDYAFDENAGNDMVYKFTAQPLVRTIFEQGNATCFAYGQTGSGKTHTMGGEFTGKNQNTAAGIYALAASDVFRLLSRDFKHLKLTVGCCFFEIYGGKVFDLLKNKSILRVLEDKNGQVQIVGLQEEQVMDDQEVLDVIRRGTDQRTAGTTSANANSSRSHAVFQIVLRKGLKQWGKFSLIDLAGNERGVDTAAADRQTRQEGAEINKSLLALKECIRAMSRNSSHVPFRASKLTLVLRDSFMGEKARTCMIAMISPGMGSCEHTLNTLRYADRVKELGADENGVSTPMGDDELMLPPGSEEDEEADLSLIYSRNGTSKDAMVLEKAIGAMTHAEEQCLVDLSQWFDDNGQFVKERKSLMKKTENPDYDAEALSMDLESQLEKEMKLLESGLENVRKWRRAMKTEAELSKQKTKKK</sequence>
<evidence type="ECO:0000256" key="2">
    <source>
        <dbReference type="ARBA" id="ARBA00022490"/>
    </source>
</evidence>
<reference evidence="18" key="2">
    <citation type="submission" date="2022-06" db="UniProtKB">
        <authorList>
            <consortium name="EnsemblMetazoa"/>
        </authorList>
    </citation>
    <scope>IDENTIFICATION</scope>
    <source>
        <strain evidence="18">PS312</strain>
    </source>
</reference>
<dbReference type="GO" id="GO:0005828">
    <property type="term" value="C:kinetochore microtubule"/>
    <property type="evidence" value="ECO:0007669"/>
    <property type="project" value="UniProtKB-ARBA"/>
</dbReference>
<dbReference type="PROSITE" id="PS00411">
    <property type="entry name" value="KINESIN_MOTOR_1"/>
    <property type="match status" value="1"/>
</dbReference>
<evidence type="ECO:0000256" key="7">
    <source>
        <dbReference type="ARBA" id="ARBA00022829"/>
    </source>
</evidence>
<dbReference type="GO" id="GO:1903436">
    <property type="term" value="P:regulation of mitotic cytokinetic process"/>
    <property type="evidence" value="ECO:0007669"/>
    <property type="project" value="EnsemblMetazoa"/>
</dbReference>
<comment type="subcellular location">
    <subcellularLocation>
        <location evidence="1">Cytoplasm</location>
        <location evidence="1">Cytoskeleton</location>
        <location evidence="1">Spindle pole</location>
    </subcellularLocation>
</comment>
<feature type="region of interest" description="Disordered" evidence="16">
    <location>
        <begin position="99"/>
        <end position="244"/>
    </location>
</feature>
<reference evidence="19" key="1">
    <citation type="journal article" date="2008" name="Nat. Genet.">
        <title>The Pristionchus pacificus genome provides a unique perspective on nematode lifestyle and parasitism.</title>
        <authorList>
            <person name="Dieterich C."/>
            <person name="Clifton S.W."/>
            <person name="Schuster L.N."/>
            <person name="Chinwalla A."/>
            <person name="Delehaunty K."/>
            <person name="Dinkelacker I."/>
            <person name="Fulton L."/>
            <person name="Fulton R."/>
            <person name="Godfrey J."/>
            <person name="Minx P."/>
            <person name="Mitreva M."/>
            <person name="Roeseler W."/>
            <person name="Tian H."/>
            <person name="Witte H."/>
            <person name="Yang S.P."/>
            <person name="Wilson R.K."/>
            <person name="Sommer R.J."/>
        </authorList>
    </citation>
    <scope>NUCLEOTIDE SEQUENCE [LARGE SCALE GENOMIC DNA]</scope>
    <source>
        <strain evidence="19">PS312</strain>
    </source>
</reference>
<dbReference type="GO" id="GO:0090619">
    <property type="term" value="C:meiotic spindle pole"/>
    <property type="evidence" value="ECO:0007669"/>
    <property type="project" value="EnsemblMetazoa"/>
</dbReference>
<keyword evidence="19" id="KW-1185">Reference proteome</keyword>
<evidence type="ECO:0000256" key="13">
    <source>
        <dbReference type="ARBA" id="ARBA00061030"/>
    </source>
</evidence>
<evidence type="ECO:0000256" key="14">
    <source>
        <dbReference type="PROSITE-ProRule" id="PRU00283"/>
    </source>
</evidence>
<dbReference type="EnsemblMetazoa" id="PPA47271.1">
    <property type="protein sequence ID" value="PPA47271.1"/>
    <property type="gene ID" value="WBGene00305165"/>
</dbReference>
<dbReference type="InterPro" id="IPR054473">
    <property type="entry name" value="KIF2A-like_N"/>
</dbReference>
<keyword evidence="9" id="KW-0175">Coiled coil</keyword>
<dbReference type="GO" id="GO:0003777">
    <property type="term" value="F:microtubule motor activity"/>
    <property type="evidence" value="ECO:0000318"/>
    <property type="project" value="GO_Central"/>
</dbReference>
<dbReference type="GO" id="GO:0000776">
    <property type="term" value="C:kinetochore"/>
    <property type="evidence" value="ECO:0007669"/>
    <property type="project" value="EnsemblMetazoa"/>
</dbReference>
<feature type="compositionally biased region" description="Basic and acidic residues" evidence="16">
    <location>
        <begin position="213"/>
        <end position="241"/>
    </location>
</feature>
<dbReference type="InterPro" id="IPR027417">
    <property type="entry name" value="P-loop_NTPase"/>
</dbReference>
<dbReference type="GO" id="GO:0051301">
    <property type="term" value="P:cell division"/>
    <property type="evidence" value="ECO:0007669"/>
    <property type="project" value="UniProtKB-KW"/>
</dbReference>
<dbReference type="Pfam" id="PF00225">
    <property type="entry name" value="Kinesin"/>
    <property type="match status" value="1"/>
</dbReference>
<evidence type="ECO:0000256" key="8">
    <source>
        <dbReference type="ARBA" id="ARBA00022840"/>
    </source>
</evidence>
<feature type="domain" description="Kinesin motor" evidence="17">
    <location>
        <begin position="276"/>
        <end position="605"/>
    </location>
</feature>
<dbReference type="GO" id="GO:1905833">
    <property type="term" value="P:negative regulation of microtubule nucleation"/>
    <property type="evidence" value="ECO:0007669"/>
    <property type="project" value="EnsemblMetazoa"/>
</dbReference>
<evidence type="ECO:0000256" key="1">
    <source>
        <dbReference type="ARBA" id="ARBA00004647"/>
    </source>
</evidence>
<dbReference type="Pfam" id="PF22923">
    <property type="entry name" value="KIF2A-like_1st"/>
    <property type="match status" value="1"/>
</dbReference>
<accession>A0A8R1Z707</accession>
<dbReference type="GO" id="GO:0008017">
    <property type="term" value="F:microtubule binding"/>
    <property type="evidence" value="ECO:0007669"/>
    <property type="project" value="InterPro"/>
</dbReference>
<keyword evidence="5 14" id="KW-0547">Nucleotide-binding</keyword>
<feature type="compositionally biased region" description="Acidic residues" evidence="16">
    <location>
        <begin position="617"/>
        <end position="629"/>
    </location>
</feature>
<dbReference type="PANTHER" id="PTHR47971:SF8">
    <property type="entry name" value="KINESIN-LIKE PROTEIN"/>
    <property type="match status" value="1"/>
</dbReference>
<dbReference type="CDD" id="cd01367">
    <property type="entry name" value="KISc_KIF2_like"/>
    <property type="match status" value="1"/>
</dbReference>
<keyword evidence="12" id="KW-0131">Cell cycle</keyword>
<dbReference type="GO" id="GO:0005524">
    <property type="term" value="F:ATP binding"/>
    <property type="evidence" value="ECO:0007669"/>
    <property type="project" value="UniProtKB-UniRule"/>
</dbReference>
<dbReference type="FunFam" id="3.40.850.10:FF:000012">
    <property type="entry name" value="Kinesin-like protein"/>
    <property type="match status" value="1"/>
</dbReference>
<protein>
    <recommendedName>
        <fullName evidence="15">Kinesin-like protein</fullName>
    </recommendedName>
</protein>
<feature type="compositionally biased region" description="Polar residues" evidence="16">
    <location>
        <begin position="162"/>
        <end position="184"/>
    </location>
</feature>
<organism evidence="18 19">
    <name type="scientific">Pristionchus pacificus</name>
    <name type="common">Parasitic nematode worm</name>
    <dbReference type="NCBI Taxonomy" id="54126"/>
    <lineage>
        <taxon>Eukaryota</taxon>
        <taxon>Metazoa</taxon>
        <taxon>Ecdysozoa</taxon>
        <taxon>Nematoda</taxon>
        <taxon>Chromadorea</taxon>
        <taxon>Rhabditida</taxon>
        <taxon>Rhabditina</taxon>
        <taxon>Diplogasteromorpha</taxon>
        <taxon>Diplogasteroidea</taxon>
        <taxon>Neodiplogasteridae</taxon>
        <taxon>Pristionchus</taxon>
    </lineage>
</organism>
<keyword evidence="7" id="KW-0159">Chromosome partition</keyword>
<keyword evidence="8 14" id="KW-0067">ATP-binding</keyword>
<dbReference type="GO" id="GO:0030953">
    <property type="term" value="P:astral microtubule organization"/>
    <property type="evidence" value="ECO:0007669"/>
    <property type="project" value="EnsemblMetazoa"/>
</dbReference>
<evidence type="ECO:0000256" key="15">
    <source>
        <dbReference type="RuleBase" id="RU000394"/>
    </source>
</evidence>
<dbReference type="PROSITE" id="PS50067">
    <property type="entry name" value="KINESIN_MOTOR_2"/>
    <property type="match status" value="1"/>
</dbReference>
<dbReference type="GO" id="GO:0010938">
    <property type="term" value="P:cytoplasmic microtubule depolymerization"/>
    <property type="evidence" value="ECO:0007669"/>
    <property type="project" value="EnsemblMetazoa"/>
</dbReference>
<evidence type="ECO:0000256" key="10">
    <source>
        <dbReference type="ARBA" id="ARBA00023175"/>
    </source>
</evidence>
<dbReference type="InterPro" id="IPR001752">
    <property type="entry name" value="Kinesin_motor_dom"/>
</dbReference>
<dbReference type="Proteomes" id="UP000005239">
    <property type="component" value="Unassembled WGS sequence"/>
</dbReference>
<feature type="region of interest" description="Disordered" evidence="16">
    <location>
        <begin position="63"/>
        <end position="84"/>
    </location>
</feature>
<evidence type="ECO:0000256" key="11">
    <source>
        <dbReference type="ARBA" id="ARBA00023212"/>
    </source>
</evidence>
<feature type="compositionally biased region" description="Basic and acidic residues" evidence="16">
    <location>
        <begin position="197"/>
        <end position="206"/>
    </location>
</feature>
<dbReference type="SUPFAM" id="SSF52540">
    <property type="entry name" value="P-loop containing nucleoside triphosphate hydrolases"/>
    <property type="match status" value="1"/>
</dbReference>
<keyword evidence="2" id="KW-0963">Cytoplasm</keyword>
<dbReference type="InterPro" id="IPR036961">
    <property type="entry name" value="Kinesin_motor_dom_sf"/>
</dbReference>
<dbReference type="SMART" id="SM00129">
    <property type="entry name" value="KISc"/>
    <property type="match status" value="1"/>
</dbReference>
<dbReference type="GO" id="GO:0007018">
    <property type="term" value="P:microtubule-based movement"/>
    <property type="evidence" value="ECO:0007669"/>
    <property type="project" value="InterPro"/>
</dbReference>
<evidence type="ECO:0000256" key="3">
    <source>
        <dbReference type="ARBA" id="ARBA00022618"/>
    </source>
</evidence>
<dbReference type="GO" id="GO:0005874">
    <property type="term" value="C:microtubule"/>
    <property type="evidence" value="ECO:0000318"/>
    <property type="project" value="GO_Central"/>
</dbReference>
<evidence type="ECO:0000313" key="18">
    <source>
        <dbReference type="EnsemblMetazoa" id="PPA47271.1"/>
    </source>
</evidence>
<keyword evidence="11" id="KW-0206">Cytoskeleton</keyword>
<dbReference type="PRINTS" id="PR00380">
    <property type="entry name" value="KINESINHEAVY"/>
</dbReference>
<evidence type="ECO:0000313" key="19">
    <source>
        <dbReference type="Proteomes" id="UP000005239"/>
    </source>
</evidence>
<evidence type="ECO:0000256" key="6">
    <source>
        <dbReference type="ARBA" id="ARBA00022776"/>
    </source>
</evidence>
<dbReference type="GO" id="GO:0051661">
    <property type="term" value="P:maintenance of centrosome location"/>
    <property type="evidence" value="ECO:0007669"/>
    <property type="project" value="EnsemblMetazoa"/>
</dbReference>
<evidence type="ECO:0000256" key="4">
    <source>
        <dbReference type="ARBA" id="ARBA00022701"/>
    </source>
</evidence>
<dbReference type="GO" id="GO:0005813">
    <property type="term" value="C:centrosome"/>
    <property type="evidence" value="ECO:0007669"/>
    <property type="project" value="EnsemblMetazoa"/>
</dbReference>
<dbReference type="GO" id="GO:0007019">
    <property type="term" value="P:microtubule depolymerization"/>
    <property type="evidence" value="ECO:0000318"/>
    <property type="project" value="GO_Central"/>
</dbReference>
<keyword evidence="4 15" id="KW-0493">Microtubule</keyword>
<dbReference type="AlphaFoldDB" id="A0A8R1Z707"/>
<evidence type="ECO:0000256" key="5">
    <source>
        <dbReference type="ARBA" id="ARBA00022741"/>
    </source>
</evidence>
<keyword evidence="3" id="KW-0132">Cell division</keyword>
<feature type="region of interest" description="Disordered" evidence="16">
    <location>
        <begin position="608"/>
        <end position="629"/>
    </location>
</feature>
<dbReference type="GO" id="GO:0018991">
    <property type="term" value="P:egg-laying behavior"/>
    <property type="evidence" value="ECO:0007669"/>
    <property type="project" value="EnsemblMetazoa"/>
</dbReference>
<dbReference type="GO" id="GO:0090306">
    <property type="term" value="P:meiotic spindle assembly"/>
    <property type="evidence" value="ECO:0007669"/>
    <property type="project" value="EnsemblMetazoa"/>
</dbReference>
<comment type="similarity">
    <text evidence="13">Belongs to the TRAFAC class myosin-kinesin ATPase superfamily. Kinesin family. KIN-13 subfamily.</text>
</comment>
<dbReference type="PANTHER" id="PTHR47971">
    <property type="entry name" value="KINESIN-RELATED PROTEIN 6"/>
    <property type="match status" value="1"/>
</dbReference>
<gene>
    <name evidence="18" type="primary">WBGene00305165</name>
</gene>
<evidence type="ECO:0000259" key="17">
    <source>
        <dbReference type="PROSITE" id="PS50067"/>
    </source>
</evidence>
<evidence type="ECO:0000256" key="12">
    <source>
        <dbReference type="ARBA" id="ARBA00023306"/>
    </source>
</evidence>
<dbReference type="InterPro" id="IPR019821">
    <property type="entry name" value="Kinesin_motor_CS"/>
</dbReference>
<dbReference type="Gene3D" id="3.40.850.10">
    <property type="entry name" value="Kinesin motor domain"/>
    <property type="match status" value="1"/>
</dbReference>
<proteinExistence type="inferred from homology"/>
<dbReference type="GO" id="GO:0005737">
    <property type="term" value="C:cytoplasm"/>
    <property type="evidence" value="ECO:0007669"/>
    <property type="project" value="GOC"/>
</dbReference>
<name>A0A8R1Z707_PRIPA</name>